<proteinExistence type="inferred from homology"/>
<comment type="subcellular location">
    <subcellularLocation>
        <location evidence="1">Cell membrane</location>
        <topology evidence="1">Single-pass membrane protein</topology>
    </subcellularLocation>
    <subcellularLocation>
        <location evidence="7">Cell membrane</location>
        <topology evidence="7">Single-pass type II membrane protein</topology>
    </subcellularLocation>
</comment>
<keyword evidence="6 8" id="KW-0472">Membrane</keyword>
<dbReference type="HOGENOM" id="CLU_085305_3_1_0"/>
<dbReference type="KEGG" id="caa:Caka_0486"/>
<dbReference type="GO" id="GO:0005886">
    <property type="term" value="C:plasma membrane"/>
    <property type="evidence" value="ECO:0007669"/>
    <property type="project" value="UniProtKB-SubCell"/>
</dbReference>
<dbReference type="STRING" id="583355.Caka_0486"/>
<dbReference type="EMBL" id="CP001998">
    <property type="protein sequence ID" value="ADE53511.1"/>
    <property type="molecule type" value="Genomic_DNA"/>
</dbReference>
<keyword evidence="4 7" id="KW-0812">Transmembrane</keyword>
<evidence type="ECO:0000256" key="5">
    <source>
        <dbReference type="ARBA" id="ARBA00022989"/>
    </source>
</evidence>
<accession>D5EN76</accession>
<keyword evidence="3" id="KW-1003">Cell membrane</keyword>
<evidence type="ECO:0000256" key="8">
    <source>
        <dbReference type="SAM" id="Phobius"/>
    </source>
</evidence>
<comment type="similarity">
    <text evidence="2 7">Belongs to the ExbD/TolR family.</text>
</comment>
<feature type="transmembrane region" description="Helical" evidence="8">
    <location>
        <begin position="20"/>
        <end position="36"/>
    </location>
</feature>
<dbReference type="Pfam" id="PF02472">
    <property type="entry name" value="ExbD"/>
    <property type="match status" value="1"/>
</dbReference>
<dbReference type="GO" id="GO:0015031">
    <property type="term" value="P:protein transport"/>
    <property type="evidence" value="ECO:0007669"/>
    <property type="project" value="UniProtKB-KW"/>
</dbReference>
<dbReference type="InterPro" id="IPR003400">
    <property type="entry name" value="ExbD"/>
</dbReference>
<evidence type="ECO:0000313" key="10">
    <source>
        <dbReference type="Proteomes" id="UP000000925"/>
    </source>
</evidence>
<reference evidence="9 10" key="1">
    <citation type="journal article" date="2010" name="Stand. Genomic Sci.">
        <title>Complete genome sequence of Coraliomargarita akajimensis type strain (04OKA010-24).</title>
        <authorList>
            <person name="Mavromatis K."/>
            <person name="Abt B."/>
            <person name="Brambilla E."/>
            <person name="Lapidus A."/>
            <person name="Copeland A."/>
            <person name="Deshpande S."/>
            <person name="Nolan M."/>
            <person name="Lucas S."/>
            <person name="Tice H."/>
            <person name="Cheng J.F."/>
            <person name="Han C."/>
            <person name="Detter J.C."/>
            <person name="Woyke T."/>
            <person name="Goodwin L."/>
            <person name="Pitluck S."/>
            <person name="Held B."/>
            <person name="Brettin T."/>
            <person name="Tapia R."/>
            <person name="Ivanova N."/>
            <person name="Mikhailova N."/>
            <person name="Pati A."/>
            <person name="Liolios K."/>
            <person name="Chen A."/>
            <person name="Palaniappan K."/>
            <person name="Land M."/>
            <person name="Hauser L."/>
            <person name="Chang Y.J."/>
            <person name="Jeffries C.D."/>
            <person name="Rohde M."/>
            <person name="Goker M."/>
            <person name="Bristow J."/>
            <person name="Eisen J.A."/>
            <person name="Markowitz V."/>
            <person name="Hugenholtz P."/>
            <person name="Klenk H.P."/>
            <person name="Kyrpides N.C."/>
        </authorList>
    </citation>
    <scope>NUCLEOTIDE SEQUENCE [LARGE SCALE GENOMIC DNA]</scope>
    <source>
        <strain evidence="10">DSM 45221 / IAM 15411 / JCM 23193 / KCTC 12865</strain>
    </source>
</reference>
<dbReference type="Gene3D" id="3.30.420.270">
    <property type="match status" value="1"/>
</dbReference>
<protein>
    <submittedName>
        <fullName evidence="9">Biopolymer transport protein ExbD/TolR</fullName>
    </submittedName>
</protein>
<name>D5EN76_CORAD</name>
<keyword evidence="5 8" id="KW-1133">Transmembrane helix</keyword>
<organism evidence="9 10">
    <name type="scientific">Coraliomargarita akajimensis (strain DSM 45221 / IAM 15411 / JCM 23193 / KCTC 12865 / 04OKA010-24)</name>
    <dbReference type="NCBI Taxonomy" id="583355"/>
    <lineage>
        <taxon>Bacteria</taxon>
        <taxon>Pseudomonadati</taxon>
        <taxon>Verrucomicrobiota</taxon>
        <taxon>Opitutia</taxon>
        <taxon>Puniceicoccales</taxon>
        <taxon>Coraliomargaritaceae</taxon>
        <taxon>Coraliomargarita</taxon>
    </lineage>
</organism>
<dbReference type="PANTHER" id="PTHR30558">
    <property type="entry name" value="EXBD MEMBRANE COMPONENT OF PMF-DRIVEN MACROMOLECULE IMPORT SYSTEM"/>
    <property type="match status" value="1"/>
</dbReference>
<sequence>MKWQLEQTDDEPDLTPMIDIVFLLIVFFMTVASVVTQKRVEIEAPVATNSQVAESQEGRETASLLNDGTIYYGNTAVTLEELQAIIADSVSKNPNVQVLLRIDSETEYFHTRDLMAACSEVGAVNIIFTSYQTDT</sequence>
<keyword evidence="7" id="KW-0813">Transport</keyword>
<evidence type="ECO:0000256" key="3">
    <source>
        <dbReference type="ARBA" id="ARBA00022475"/>
    </source>
</evidence>
<evidence type="ECO:0000256" key="4">
    <source>
        <dbReference type="ARBA" id="ARBA00022692"/>
    </source>
</evidence>
<dbReference type="OrthoDB" id="192662at2"/>
<dbReference type="AlphaFoldDB" id="D5EN76"/>
<gene>
    <name evidence="9" type="ordered locus">Caka_0486</name>
</gene>
<evidence type="ECO:0000256" key="2">
    <source>
        <dbReference type="ARBA" id="ARBA00005811"/>
    </source>
</evidence>
<keyword evidence="10" id="KW-1185">Reference proteome</keyword>
<keyword evidence="7" id="KW-0653">Protein transport</keyword>
<evidence type="ECO:0000256" key="1">
    <source>
        <dbReference type="ARBA" id="ARBA00004162"/>
    </source>
</evidence>
<evidence type="ECO:0000256" key="7">
    <source>
        <dbReference type="RuleBase" id="RU003879"/>
    </source>
</evidence>
<dbReference type="eggNOG" id="COG0848">
    <property type="taxonomic scope" value="Bacteria"/>
</dbReference>
<dbReference type="Proteomes" id="UP000000925">
    <property type="component" value="Chromosome"/>
</dbReference>
<dbReference type="PANTHER" id="PTHR30558:SF3">
    <property type="entry name" value="BIOPOLYMER TRANSPORT PROTEIN EXBD-RELATED"/>
    <property type="match status" value="1"/>
</dbReference>
<evidence type="ECO:0000256" key="6">
    <source>
        <dbReference type="ARBA" id="ARBA00023136"/>
    </source>
</evidence>
<evidence type="ECO:0000313" key="9">
    <source>
        <dbReference type="EMBL" id="ADE53511.1"/>
    </source>
</evidence>
<dbReference type="RefSeq" id="WP_013042236.1">
    <property type="nucleotide sequence ID" value="NC_014008.1"/>
</dbReference>
<dbReference type="GO" id="GO:0022857">
    <property type="term" value="F:transmembrane transporter activity"/>
    <property type="evidence" value="ECO:0007669"/>
    <property type="project" value="InterPro"/>
</dbReference>